<feature type="compositionally biased region" description="Pro residues" evidence="1">
    <location>
        <begin position="159"/>
        <end position="170"/>
    </location>
</feature>
<feature type="region of interest" description="Disordered" evidence="1">
    <location>
        <begin position="1"/>
        <end position="28"/>
    </location>
</feature>
<proteinExistence type="predicted"/>
<dbReference type="AlphaFoldDB" id="U6MHJ5"/>
<dbReference type="Gene3D" id="3.60.40.10">
    <property type="entry name" value="PPM-type phosphatase domain"/>
    <property type="match status" value="1"/>
</dbReference>
<dbReference type="PROSITE" id="PS51257">
    <property type="entry name" value="PROKAR_LIPOPROTEIN"/>
    <property type="match status" value="1"/>
</dbReference>
<evidence type="ECO:0000256" key="1">
    <source>
        <dbReference type="SAM" id="MobiDB-lite"/>
    </source>
</evidence>
<feature type="compositionally biased region" description="Low complexity" evidence="1">
    <location>
        <begin position="11"/>
        <end position="28"/>
    </location>
</feature>
<dbReference type="InterPro" id="IPR036457">
    <property type="entry name" value="PPM-type-like_dom_sf"/>
</dbReference>
<dbReference type="RefSeq" id="XP_013441084.1">
    <property type="nucleotide sequence ID" value="XM_013585630.1"/>
</dbReference>
<sequence>MAGRGSDAGGCCSSSSSSCSSSSSSSSSGKQLVIAEPEIRVLALQPEDEFLLLACDGLFDVMSSQEAVSFVRKQLQQRQQQQQQLGCCSSNTLQDVADALISEAIDVRRTRDNVTCLLVDLRPPLQQQQQQQQQQLLQQQLQQQQQQQQQRLQALLQPQKPPRAPGPTAPHKPKDSRHVANRVLAADTSANPH</sequence>
<protein>
    <submittedName>
        <fullName evidence="3">Protein phosphatase 2C, putative</fullName>
    </submittedName>
</protein>
<dbReference type="OrthoDB" id="432045at2759"/>
<name>U6MHJ5_9EIME</name>
<dbReference type="CDD" id="cd00143">
    <property type="entry name" value="PP2Cc"/>
    <property type="match status" value="1"/>
</dbReference>
<dbReference type="EMBL" id="HG722865">
    <property type="protein sequence ID" value="CDJ63722.1"/>
    <property type="molecule type" value="Genomic_DNA"/>
</dbReference>
<dbReference type="GeneID" id="25475152"/>
<keyword evidence="4" id="KW-1185">Reference proteome</keyword>
<evidence type="ECO:0000259" key="2">
    <source>
        <dbReference type="PROSITE" id="PS51746"/>
    </source>
</evidence>
<dbReference type="PROSITE" id="PS51746">
    <property type="entry name" value="PPM_2"/>
    <property type="match status" value="1"/>
</dbReference>
<dbReference type="SUPFAM" id="SSF81606">
    <property type="entry name" value="PP2C-like"/>
    <property type="match status" value="1"/>
</dbReference>
<dbReference type="InterPro" id="IPR001932">
    <property type="entry name" value="PPM-type_phosphatase-like_dom"/>
</dbReference>
<reference evidence="3" key="1">
    <citation type="submission" date="2013-10" db="EMBL/GenBank/DDBJ databases">
        <title>Genomic analysis of the causative agents of coccidiosis in chickens.</title>
        <authorList>
            <person name="Reid A.J."/>
            <person name="Blake D."/>
            <person name="Billington K."/>
            <person name="Browne H."/>
            <person name="Dunn M."/>
            <person name="Hung S."/>
            <person name="Kawahara F."/>
            <person name="Miranda-Saavedra D."/>
            <person name="Mourier T."/>
            <person name="Nagra H."/>
            <person name="Otto T.D."/>
            <person name="Rawlings N."/>
            <person name="Sanchez A."/>
            <person name="Sanders M."/>
            <person name="Subramaniam C."/>
            <person name="Tay Y."/>
            <person name="Dear P."/>
            <person name="Doerig C."/>
            <person name="Gruber A."/>
            <person name="Parkinson J."/>
            <person name="Shirley M."/>
            <person name="Wan K.L."/>
            <person name="Berriman M."/>
            <person name="Tomley F."/>
            <person name="Pain A."/>
        </authorList>
    </citation>
    <scope>NUCLEOTIDE SEQUENCE [LARGE SCALE GENOMIC DNA]</scope>
    <source>
        <strain evidence="3">Houghton</strain>
    </source>
</reference>
<dbReference type="GO" id="GO:0004722">
    <property type="term" value="F:protein serine/threonine phosphatase activity"/>
    <property type="evidence" value="ECO:0007669"/>
    <property type="project" value="InterPro"/>
</dbReference>
<dbReference type="Proteomes" id="UP000030754">
    <property type="component" value="Unassembled WGS sequence"/>
</dbReference>
<dbReference type="VEuPathDB" id="ToxoDB:ENH_00050030"/>
<gene>
    <name evidence="3" type="ORF">ENH_00050030</name>
</gene>
<reference evidence="3" key="2">
    <citation type="submission" date="2013-10" db="EMBL/GenBank/DDBJ databases">
        <authorList>
            <person name="Aslett M."/>
        </authorList>
    </citation>
    <scope>NUCLEOTIDE SEQUENCE [LARGE SCALE GENOMIC DNA]</scope>
    <source>
        <strain evidence="3">Houghton</strain>
    </source>
</reference>
<feature type="compositionally biased region" description="Low complexity" evidence="1">
    <location>
        <begin position="148"/>
        <end position="158"/>
    </location>
</feature>
<evidence type="ECO:0000313" key="3">
    <source>
        <dbReference type="EMBL" id="CDJ63722.1"/>
    </source>
</evidence>
<feature type="domain" description="PPM-type phosphatase" evidence="2">
    <location>
        <begin position="1"/>
        <end position="121"/>
    </location>
</feature>
<accession>U6MHJ5</accession>
<dbReference type="PANTHER" id="PTHR47992">
    <property type="entry name" value="PROTEIN PHOSPHATASE"/>
    <property type="match status" value="1"/>
</dbReference>
<feature type="region of interest" description="Disordered" evidence="1">
    <location>
        <begin position="148"/>
        <end position="193"/>
    </location>
</feature>
<evidence type="ECO:0000313" key="4">
    <source>
        <dbReference type="Proteomes" id="UP000030754"/>
    </source>
</evidence>
<dbReference type="Pfam" id="PF00481">
    <property type="entry name" value="PP2C"/>
    <property type="match status" value="1"/>
</dbReference>
<organism evidence="3 4">
    <name type="scientific">Eimeria necatrix</name>
    <dbReference type="NCBI Taxonomy" id="51315"/>
    <lineage>
        <taxon>Eukaryota</taxon>
        <taxon>Sar</taxon>
        <taxon>Alveolata</taxon>
        <taxon>Apicomplexa</taxon>
        <taxon>Conoidasida</taxon>
        <taxon>Coccidia</taxon>
        <taxon>Eucoccidiorida</taxon>
        <taxon>Eimeriorina</taxon>
        <taxon>Eimeriidae</taxon>
        <taxon>Eimeria</taxon>
    </lineage>
</organism>
<dbReference type="InterPro" id="IPR015655">
    <property type="entry name" value="PP2C"/>
</dbReference>